<evidence type="ECO:0000313" key="1">
    <source>
        <dbReference type="EMBL" id="GAA53840.1"/>
    </source>
</evidence>
<name>G7YLK9_CLOSI</name>
<keyword evidence="2" id="KW-1185">Reference proteome</keyword>
<reference key="2">
    <citation type="submission" date="2011-10" db="EMBL/GenBank/DDBJ databases">
        <title>The genome and transcriptome sequence of Clonorchis sinensis provide insights into the carcinogenic liver fluke.</title>
        <authorList>
            <person name="Wang X."/>
            <person name="Huang Y."/>
            <person name="Chen W."/>
            <person name="Liu H."/>
            <person name="Guo L."/>
            <person name="Chen Y."/>
            <person name="Luo F."/>
            <person name="Zhou W."/>
            <person name="Sun J."/>
            <person name="Mao Q."/>
            <person name="Liang P."/>
            <person name="Zhou C."/>
            <person name="Tian Y."/>
            <person name="Men J."/>
            <person name="Lv X."/>
            <person name="Huang L."/>
            <person name="Zhou J."/>
            <person name="Hu Y."/>
            <person name="Li R."/>
            <person name="Zhang F."/>
            <person name="Lei H."/>
            <person name="Li X."/>
            <person name="Hu X."/>
            <person name="Liang C."/>
            <person name="Xu J."/>
            <person name="Wu Z."/>
            <person name="Yu X."/>
        </authorList>
    </citation>
    <scope>NUCLEOTIDE SEQUENCE</scope>
    <source>
        <strain>Henan</strain>
    </source>
</reference>
<evidence type="ECO:0000313" key="2">
    <source>
        <dbReference type="Proteomes" id="UP000008909"/>
    </source>
</evidence>
<organism evidence="1 2">
    <name type="scientific">Clonorchis sinensis</name>
    <name type="common">Chinese liver fluke</name>
    <dbReference type="NCBI Taxonomy" id="79923"/>
    <lineage>
        <taxon>Eukaryota</taxon>
        <taxon>Metazoa</taxon>
        <taxon>Spiralia</taxon>
        <taxon>Lophotrochozoa</taxon>
        <taxon>Platyhelminthes</taxon>
        <taxon>Trematoda</taxon>
        <taxon>Digenea</taxon>
        <taxon>Opisthorchiida</taxon>
        <taxon>Opisthorchiata</taxon>
        <taxon>Opisthorchiidae</taxon>
        <taxon>Clonorchis</taxon>
    </lineage>
</organism>
<protein>
    <submittedName>
        <fullName evidence="1">Uncharacterized protein</fullName>
    </submittedName>
</protein>
<dbReference type="EMBL" id="DF143611">
    <property type="protein sequence ID" value="GAA53840.1"/>
    <property type="molecule type" value="Genomic_DNA"/>
</dbReference>
<proteinExistence type="predicted"/>
<reference evidence="1" key="1">
    <citation type="journal article" date="2011" name="Genome Biol.">
        <title>The draft genome of the carcinogenic human liver fluke Clonorchis sinensis.</title>
        <authorList>
            <person name="Wang X."/>
            <person name="Chen W."/>
            <person name="Huang Y."/>
            <person name="Sun J."/>
            <person name="Men J."/>
            <person name="Liu H."/>
            <person name="Luo F."/>
            <person name="Guo L."/>
            <person name="Lv X."/>
            <person name="Deng C."/>
            <person name="Zhou C."/>
            <person name="Fan Y."/>
            <person name="Li X."/>
            <person name="Huang L."/>
            <person name="Hu Y."/>
            <person name="Liang C."/>
            <person name="Hu X."/>
            <person name="Xu J."/>
            <person name="Yu X."/>
        </authorList>
    </citation>
    <scope>NUCLEOTIDE SEQUENCE [LARGE SCALE GENOMIC DNA]</scope>
    <source>
        <strain evidence="1">Henan</strain>
    </source>
</reference>
<sequence length="173" mass="19969">MHGENGPEDITRMDAKKDLGVWLSSSMSSLHYEKSAQKAFAVLRMIWHIFSRITRKDFQILYRAYARPLLEYANQVVYSGRKKDVTLIERVQRAATKMVTGLKSWTMERVSWFLAVDPANTRRGRIITFFAVFVPGVTGRAIVSIPLEMLRARMSMIKSVQIIIIFTFEHIIV</sequence>
<dbReference type="Proteomes" id="UP000008909">
    <property type="component" value="Unassembled WGS sequence"/>
</dbReference>
<dbReference type="AlphaFoldDB" id="G7YLK9"/>
<gene>
    <name evidence="1" type="ORF">CLF_111285</name>
</gene>
<accession>G7YLK9</accession>